<keyword evidence="8 16" id="KW-0479">Metal-binding</keyword>
<evidence type="ECO:0000256" key="16">
    <source>
        <dbReference type="PIRSR" id="PIRSR602403-1"/>
    </source>
</evidence>
<dbReference type="Gene3D" id="1.10.630.10">
    <property type="entry name" value="Cytochrome P450"/>
    <property type="match status" value="1"/>
</dbReference>
<keyword evidence="10" id="KW-0492">Microsome</keyword>
<dbReference type="GO" id="GO:0016712">
    <property type="term" value="F:oxidoreductase activity, acting on paired donors, with incorporation or reduction of molecular oxygen, reduced flavin or flavoprotein as one donor, and incorporation of one atom of oxygen"/>
    <property type="evidence" value="ECO:0007669"/>
    <property type="project" value="UniProtKB-EC"/>
</dbReference>
<keyword evidence="14 18" id="KW-0472">Membrane</keyword>
<keyword evidence="11 17" id="KW-0560">Oxidoreductase</keyword>
<keyword evidence="13 17" id="KW-0503">Monooxygenase</keyword>
<comment type="catalytic activity">
    <reaction evidence="15">
        <text>an organic molecule + reduced [NADPH--hemoprotein reductase] + O2 = an alcohol + oxidized [NADPH--hemoprotein reductase] + H2O + H(+)</text>
        <dbReference type="Rhea" id="RHEA:17149"/>
        <dbReference type="Rhea" id="RHEA-COMP:11964"/>
        <dbReference type="Rhea" id="RHEA-COMP:11965"/>
        <dbReference type="ChEBI" id="CHEBI:15377"/>
        <dbReference type="ChEBI" id="CHEBI:15378"/>
        <dbReference type="ChEBI" id="CHEBI:15379"/>
        <dbReference type="ChEBI" id="CHEBI:30879"/>
        <dbReference type="ChEBI" id="CHEBI:57618"/>
        <dbReference type="ChEBI" id="CHEBI:58210"/>
        <dbReference type="ChEBI" id="CHEBI:142491"/>
        <dbReference type="EC" id="1.14.14.1"/>
    </reaction>
</comment>
<evidence type="ECO:0000256" key="14">
    <source>
        <dbReference type="ARBA" id="ARBA00023136"/>
    </source>
</evidence>
<dbReference type="FunFam" id="1.10.630.10:FF:000042">
    <property type="entry name" value="Cytochrome P450"/>
    <property type="match status" value="1"/>
</dbReference>
<evidence type="ECO:0000256" key="10">
    <source>
        <dbReference type="ARBA" id="ARBA00022848"/>
    </source>
</evidence>
<evidence type="ECO:0000313" key="19">
    <source>
        <dbReference type="EMBL" id="CAH0579519.1"/>
    </source>
</evidence>
<dbReference type="Proteomes" id="UP001154114">
    <property type="component" value="Chromosome 10"/>
</dbReference>
<evidence type="ECO:0000256" key="1">
    <source>
        <dbReference type="ARBA" id="ARBA00001971"/>
    </source>
</evidence>
<keyword evidence="9" id="KW-0256">Endoplasmic reticulum</keyword>
<evidence type="ECO:0000256" key="4">
    <source>
        <dbReference type="ARBA" id="ARBA00004406"/>
    </source>
</evidence>
<evidence type="ECO:0000256" key="11">
    <source>
        <dbReference type="ARBA" id="ARBA00023002"/>
    </source>
</evidence>
<evidence type="ECO:0000256" key="3">
    <source>
        <dbReference type="ARBA" id="ARBA00004174"/>
    </source>
</evidence>
<accession>A0A9P0BLS6</accession>
<evidence type="ECO:0000256" key="2">
    <source>
        <dbReference type="ARBA" id="ARBA00003690"/>
    </source>
</evidence>
<dbReference type="PRINTS" id="PR00385">
    <property type="entry name" value="P450"/>
</dbReference>
<protein>
    <recommendedName>
        <fullName evidence="6">unspecific monooxygenase</fullName>
        <ecNumber evidence="6">1.14.14.1</ecNumber>
    </recommendedName>
</protein>
<dbReference type="SUPFAM" id="SSF48264">
    <property type="entry name" value="Cytochrome P450"/>
    <property type="match status" value="1"/>
</dbReference>
<evidence type="ECO:0000256" key="15">
    <source>
        <dbReference type="ARBA" id="ARBA00047827"/>
    </source>
</evidence>
<gene>
    <name evidence="19" type="ORF">CINC_LOCUS1274</name>
</gene>
<dbReference type="GO" id="GO:0020037">
    <property type="term" value="F:heme binding"/>
    <property type="evidence" value="ECO:0007669"/>
    <property type="project" value="InterPro"/>
</dbReference>
<evidence type="ECO:0000256" key="12">
    <source>
        <dbReference type="ARBA" id="ARBA00023004"/>
    </source>
</evidence>
<proteinExistence type="inferred from homology"/>
<keyword evidence="20" id="KW-1185">Reference proteome</keyword>
<dbReference type="GO" id="GO:0005506">
    <property type="term" value="F:iron ion binding"/>
    <property type="evidence" value="ECO:0007669"/>
    <property type="project" value="InterPro"/>
</dbReference>
<dbReference type="PANTHER" id="PTHR24292">
    <property type="entry name" value="CYTOCHROME P450"/>
    <property type="match status" value="1"/>
</dbReference>
<dbReference type="InterPro" id="IPR001128">
    <property type="entry name" value="Cyt_P450"/>
</dbReference>
<evidence type="ECO:0000313" key="20">
    <source>
        <dbReference type="Proteomes" id="UP001154114"/>
    </source>
</evidence>
<dbReference type="CDD" id="cd11056">
    <property type="entry name" value="CYP6-like"/>
    <property type="match status" value="1"/>
</dbReference>
<dbReference type="InterPro" id="IPR036396">
    <property type="entry name" value="Cyt_P450_sf"/>
</dbReference>
<dbReference type="Pfam" id="PF00067">
    <property type="entry name" value="p450"/>
    <property type="match status" value="1"/>
</dbReference>
<feature type="transmembrane region" description="Helical" evidence="18">
    <location>
        <begin position="6"/>
        <end position="24"/>
    </location>
</feature>
<reference evidence="19" key="1">
    <citation type="submission" date="2021-12" db="EMBL/GenBank/DDBJ databases">
        <authorList>
            <person name="King R."/>
        </authorList>
    </citation>
    <scope>NUCLEOTIDE SEQUENCE</scope>
</reference>
<dbReference type="OrthoDB" id="2789670at2759"/>
<evidence type="ECO:0000256" key="17">
    <source>
        <dbReference type="RuleBase" id="RU000461"/>
    </source>
</evidence>
<evidence type="ECO:0000256" key="6">
    <source>
        <dbReference type="ARBA" id="ARBA00012109"/>
    </source>
</evidence>
<comment type="cofactor">
    <cofactor evidence="1 16">
        <name>heme</name>
        <dbReference type="ChEBI" id="CHEBI:30413"/>
    </cofactor>
</comment>
<dbReference type="EMBL" id="LR824013">
    <property type="protein sequence ID" value="CAH0579519.1"/>
    <property type="molecule type" value="Genomic_DNA"/>
</dbReference>
<dbReference type="GO" id="GO:0005789">
    <property type="term" value="C:endoplasmic reticulum membrane"/>
    <property type="evidence" value="ECO:0007669"/>
    <property type="project" value="UniProtKB-SubCell"/>
</dbReference>
<feature type="binding site" description="axial binding residue" evidence="16">
    <location>
        <position position="441"/>
    </location>
    <ligand>
        <name>heme</name>
        <dbReference type="ChEBI" id="CHEBI:30413"/>
    </ligand>
    <ligandPart>
        <name>Fe</name>
        <dbReference type="ChEBI" id="CHEBI:18248"/>
    </ligandPart>
</feature>
<dbReference type="EC" id="1.14.14.1" evidence="6"/>
<keyword evidence="18" id="KW-1133">Transmembrane helix</keyword>
<name>A0A9P0BLS6_CHRIL</name>
<sequence>MITELLIYLLVVIIIYHIFEYMKIQFHYDKCGIRYKPGVPIFGNTFSSIFGRRHFIDDLDAVYKAFPNDKYVGFFDGMKPILLIRDPELMKMITIKDFNHFVNRKPFFPKEIEPLLGSSVLSLEGDEWRKMRSRLTVAFSAAKMKGMWPSMRAVSDQVMEYLKDHQSEDIEVADLMRRYNTDVIANAGMGLQVNSLKDRTNEFFMAGQQAISFTIWRKIYYFLTIQFPIIAKLMQFLGLQLLPPAGTVFFRKIVSDSIAYRKKNNIIRHDFINILTEISEDWTLDEITGQIYFAFLASYESSTSTLSLCIHELALNPDIEEKLYQEVRSHQERAGELTFEDLPELKYLDCVLSEISRKWSAAVIMDRVCSSGYVLPPPREGGKEYEVKVGDTIYNVVNPLHLDPNYFSDPEVFDPTRFSEGNKQNIKSFTYMPFGMGPRNCLGMRFAIIKMKVLLYHLVLNYKIVRCEKTVEPIRLQPLDFSIRAVGNTYVRFKARAE</sequence>
<evidence type="ECO:0000256" key="5">
    <source>
        <dbReference type="ARBA" id="ARBA00010617"/>
    </source>
</evidence>
<evidence type="ECO:0000256" key="18">
    <source>
        <dbReference type="SAM" id="Phobius"/>
    </source>
</evidence>
<comment type="similarity">
    <text evidence="5 17">Belongs to the cytochrome P450 family.</text>
</comment>
<keyword evidence="7 16" id="KW-0349">Heme</keyword>
<evidence type="ECO:0000256" key="8">
    <source>
        <dbReference type="ARBA" id="ARBA00022723"/>
    </source>
</evidence>
<evidence type="ECO:0000256" key="7">
    <source>
        <dbReference type="ARBA" id="ARBA00022617"/>
    </source>
</evidence>
<dbReference type="PRINTS" id="PR00465">
    <property type="entry name" value="EP450IV"/>
</dbReference>
<keyword evidence="18" id="KW-0812">Transmembrane</keyword>
<dbReference type="InterPro" id="IPR002403">
    <property type="entry name" value="Cyt_P450_E_grp-IV"/>
</dbReference>
<evidence type="ECO:0000256" key="9">
    <source>
        <dbReference type="ARBA" id="ARBA00022824"/>
    </source>
</evidence>
<comment type="function">
    <text evidence="2">May be involved in the metabolism of insect hormones and in the breakdown of synthetic insecticides.</text>
</comment>
<evidence type="ECO:0000256" key="13">
    <source>
        <dbReference type="ARBA" id="ARBA00023033"/>
    </source>
</evidence>
<dbReference type="InterPro" id="IPR017972">
    <property type="entry name" value="Cyt_P450_CS"/>
</dbReference>
<dbReference type="PROSITE" id="PS00086">
    <property type="entry name" value="CYTOCHROME_P450"/>
    <property type="match status" value="1"/>
</dbReference>
<organism evidence="19 20">
    <name type="scientific">Chrysodeixis includens</name>
    <name type="common">Soybean looper</name>
    <name type="synonym">Pseudoplusia includens</name>
    <dbReference type="NCBI Taxonomy" id="689277"/>
    <lineage>
        <taxon>Eukaryota</taxon>
        <taxon>Metazoa</taxon>
        <taxon>Ecdysozoa</taxon>
        <taxon>Arthropoda</taxon>
        <taxon>Hexapoda</taxon>
        <taxon>Insecta</taxon>
        <taxon>Pterygota</taxon>
        <taxon>Neoptera</taxon>
        <taxon>Endopterygota</taxon>
        <taxon>Lepidoptera</taxon>
        <taxon>Glossata</taxon>
        <taxon>Ditrysia</taxon>
        <taxon>Noctuoidea</taxon>
        <taxon>Noctuidae</taxon>
        <taxon>Plusiinae</taxon>
        <taxon>Chrysodeixis</taxon>
    </lineage>
</organism>
<dbReference type="InterPro" id="IPR050476">
    <property type="entry name" value="Insect_CytP450_Detox"/>
</dbReference>
<keyword evidence="12 16" id="KW-0408">Iron</keyword>
<dbReference type="AlphaFoldDB" id="A0A9P0BLS6"/>
<comment type="subcellular location">
    <subcellularLocation>
        <location evidence="4">Endoplasmic reticulum membrane</location>
        <topology evidence="4">Peripheral membrane protein</topology>
    </subcellularLocation>
    <subcellularLocation>
        <location evidence="3">Microsome membrane</location>
        <topology evidence="3">Peripheral membrane protein</topology>
    </subcellularLocation>
</comment>
<dbReference type="PANTHER" id="PTHR24292:SF54">
    <property type="entry name" value="CYP9F3-RELATED"/>
    <property type="match status" value="1"/>
</dbReference>